<dbReference type="Proteomes" id="UP000306912">
    <property type="component" value="Unassembled WGS sequence"/>
</dbReference>
<dbReference type="Pfam" id="PF02922">
    <property type="entry name" value="CBM_48"/>
    <property type="match status" value="1"/>
</dbReference>
<dbReference type="OrthoDB" id="9761875at2"/>
<dbReference type="InterPro" id="IPR017853">
    <property type="entry name" value="GH"/>
</dbReference>
<keyword evidence="4" id="KW-1185">Reference proteome</keyword>
<organism evidence="3 4">
    <name type="scientific">Culicoidibacter larvae</name>
    <dbReference type="NCBI Taxonomy" id="2579976"/>
    <lineage>
        <taxon>Bacteria</taxon>
        <taxon>Bacillati</taxon>
        <taxon>Bacillota</taxon>
        <taxon>Culicoidibacteria</taxon>
        <taxon>Culicoidibacterales</taxon>
        <taxon>Culicoidibacteraceae</taxon>
        <taxon>Culicoidibacter</taxon>
    </lineage>
</organism>
<evidence type="ECO:0000256" key="1">
    <source>
        <dbReference type="ARBA" id="ARBA00008061"/>
    </source>
</evidence>
<comment type="similarity">
    <text evidence="1">Belongs to the glycosyl hydrolase 13 family.</text>
</comment>
<dbReference type="FunCoup" id="A0A5R8QCH6">
    <property type="interactions" value="129"/>
</dbReference>
<reference evidence="3 4" key="1">
    <citation type="submission" date="2019-05" db="EMBL/GenBank/DDBJ databases">
        <title>Culicoidintestinum kansasii gen. nov., sp. nov. from the gastrointestinal tract of the biting midge, Culicoides sonorensis.</title>
        <authorList>
            <person name="Neupane S."/>
            <person name="Ghosh A."/>
            <person name="Gunther S."/>
            <person name="Martin K."/>
            <person name="Zurek L."/>
        </authorList>
    </citation>
    <scope>NUCLEOTIDE SEQUENCE [LARGE SCALE GENOMIC DNA]</scope>
    <source>
        <strain evidence="3 4">CS-1</strain>
    </source>
</reference>
<comment type="caution">
    <text evidence="3">The sequence shown here is derived from an EMBL/GenBank/DDBJ whole genome shotgun (WGS) entry which is preliminary data.</text>
</comment>
<dbReference type="PANTHER" id="PTHR43002">
    <property type="entry name" value="GLYCOGEN DEBRANCHING ENZYME"/>
    <property type="match status" value="1"/>
</dbReference>
<dbReference type="SMART" id="SM00642">
    <property type="entry name" value="Aamy"/>
    <property type="match status" value="1"/>
</dbReference>
<gene>
    <name evidence="3" type="primary">pulA</name>
    <name evidence="3" type="ORF">FEZ08_05830</name>
</gene>
<keyword evidence="3" id="KW-0378">Hydrolase</keyword>
<dbReference type="SUPFAM" id="SSF51445">
    <property type="entry name" value="(Trans)glycosidases"/>
    <property type="match status" value="1"/>
</dbReference>
<dbReference type="InParanoid" id="A0A5R8QCH6"/>
<dbReference type="Gene3D" id="3.20.20.80">
    <property type="entry name" value="Glycosidases"/>
    <property type="match status" value="1"/>
</dbReference>
<dbReference type="EMBL" id="VBWP01000004">
    <property type="protein sequence ID" value="TLG74225.1"/>
    <property type="molecule type" value="Genomic_DNA"/>
</dbReference>
<dbReference type="CDD" id="cd02860">
    <property type="entry name" value="E_set_Pullulanase"/>
    <property type="match status" value="1"/>
</dbReference>
<evidence type="ECO:0000313" key="3">
    <source>
        <dbReference type="EMBL" id="TLG74225.1"/>
    </source>
</evidence>
<dbReference type="InterPro" id="IPR013783">
    <property type="entry name" value="Ig-like_fold"/>
</dbReference>
<dbReference type="InterPro" id="IPR014756">
    <property type="entry name" value="Ig_E-set"/>
</dbReference>
<accession>A0A5R8QCH6</accession>
<dbReference type="InterPro" id="IPR006047">
    <property type="entry name" value="GH13_cat_dom"/>
</dbReference>
<dbReference type="SUPFAM" id="SSF81296">
    <property type="entry name" value="E set domains"/>
    <property type="match status" value="1"/>
</dbReference>
<proteinExistence type="inferred from homology"/>
<evidence type="ECO:0000259" key="2">
    <source>
        <dbReference type="SMART" id="SM00642"/>
    </source>
</evidence>
<feature type="domain" description="Glycosyl hydrolase family 13 catalytic" evidence="2">
    <location>
        <begin position="218"/>
        <end position="612"/>
    </location>
</feature>
<dbReference type="Gene3D" id="2.60.40.2320">
    <property type="match status" value="1"/>
</dbReference>
<sequence>MDKHIFAFWDDFQKIIIEDYQQKINDTNQFMLVGNDEQIELLFVSDYYVGDGHIFEYTIKHELLFGSEYRVVSDNGINVVLENRNIVRTAEFDKRFYYDGDDLGVHYLPTQTEFAVWTPIATELLLWVKNADKTLIKRFTRSEAGVWRLQLKGDFELSEYLLLVKVNGLWQVTTDPYARASTANAERSVVVNPASVQVDAQKNFLPAFDFPTDAIIYETHVRDFSIQDGQVFANKGKFLGMSERGLANDAGDSIGIDYLTELGVTHVQVLPVFDFGRSDELAELPAYNWGYDPIQYNVPEGSYATDATQPYSRIIELKQMIAAFHMQGIRVNMDVVYNHVFEAGQFAYGVLVPGYLFRYDALNHLLDGTGCGNDVASERRMVRKFIVESICYWATEYGFDGFRFDLMGILDIDTMNAIREAINDIDSSMLIYGEGWNMASGIEEKEKAMAENAQSLPQIGFFNADFRDAIKGSTFQHDARGLVANGFERLPIIASLLAGSVYQTGIAVHFEEPSQSINYVSCHDNLILFDRILRSGMSDGMSRVYTYQQLALALVLVSQGIPFLHAGDEFFRTKNGVEDSYNAPDAINMIDWNRRSEFKTTVEYIKGLIAIRKMHGAFRMKSAQEIFEHVKITSNNLNIYYDLFNVGYCGDYNDIKVIINLSDEELAIDLPLEWQCFAENSWASISAKTRKNEIIEVAAHTLAIYMR</sequence>
<dbReference type="Gene3D" id="2.60.40.10">
    <property type="entry name" value="Immunoglobulins"/>
    <property type="match status" value="1"/>
</dbReference>
<dbReference type="RefSeq" id="WP_138190777.1">
    <property type="nucleotide sequence ID" value="NZ_VBWP01000004.1"/>
</dbReference>
<dbReference type="CDD" id="cd11341">
    <property type="entry name" value="AmyAc_Pullulanase_LD-like"/>
    <property type="match status" value="1"/>
</dbReference>
<dbReference type="GO" id="GO:0005975">
    <property type="term" value="P:carbohydrate metabolic process"/>
    <property type="evidence" value="ECO:0007669"/>
    <property type="project" value="InterPro"/>
</dbReference>
<evidence type="ECO:0000313" key="4">
    <source>
        <dbReference type="Proteomes" id="UP000306912"/>
    </source>
</evidence>
<dbReference type="NCBIfam" id="TIGR02104">
    <property type="entry name" value="pulA_typeI"/>
    <property type="match status" value="1"/>
</dbReference>
<dbReference type="EC" id="3.2.1.41" evidence="3"/>
<dbReference type="InterPro" id="IPR011840">
    <property type="entry name" value="PulA_typeI"/>
</dbReference>
<dbReference type="InterPro" id="IPR004193">
    <property type="entry name" value="Glyco_hydro_13_N"/>
</dbReference>
<name>A0A5R8QCH6_9FIRM</name>
<dbReference type="AlphaFoldDB" id="A0A5R8QCH6"/>
<protein>
    <submittedName>
        <fullName evidence="3">Type I pullulanase</fullName>
        <ecNumber evidence="3">3.2.1.41</ecNumber>
    </submittedName>
</protein>
<dbReference type="Pfam" id="PF00128">
    <property type="entry name" value="Alpha-amylase"/>
    <property type="match status" value="1"/>
</dbReference>
<keyword evidence="3" id="KW-0326">Glycosidase</keyword>
<dbReference type="GO" id="GO:0051060">
    <property type="term" value="F:pullulanase activity"/>
    <property type="evidence" value="ECO:0007669"/>
    <property type="project" value="UniProtKB-EC"/>
</dbReference>